<keyword evidence="2" id="KW-1185">Reference proteome</keyword>
<name>A0ABU0SCL7_9HYPH</name>
<evidence type="ECO:0000313" key="1">
    <source>
        <dbReference type="EMBL" id="MDQ0998211.1"/>
    </source>
</evidence>
<accession>A0ABU0SCL7</accession>
<gene>
    <name evidence="1" type="ORF">QFZ34_003393</name>
</gene>
<protein>
    <submittedName>
        <fullName evidence="1">Uncharacterized protein</fullName>
    </submittedName>
</protein>
<dbReference type="EMBL" id="JAUSZT010000003">
    <property type="protein sequence ID" value="MDQ0998211.1"/>
    <property type="molecule type" value="Genomic_DNA"/>
</dbReference>
<evidence type="ECO:0000313" key="2">
    <source>
        <dbReference type="Proteomes" id="UP001237780"/>
    </source>
</evidence>
<sequence length="61" mass="7193">MSGDFYLLWGTAHQLISRNQRCRMSEDEFYEKYGGPPSRLSLLLNRFFTLIRSVFFRGKGV</sequence>
<dbReference type="Proteomes" id="UP001237780">
    <property type="component" value="Unassembled WGS sequence"/>
</dbReference>
<reference evidence="1 2" key="1">
    <citation type="submission" date="2023-07" db="EMBL/GenBank/DDBJ databases">
        <title>Comparative genomics of wheat-associated soil bacteria to identify genetic determinants of phenazine resistance.</title>
        <authorList>
            <person name="Mouncey N."/>
        </authorList>
    </citation>
    <scope>NUCLEOTIDE SEQUENCE [LARGE SCALE GENOMIC DNA]</scope>
    <source>
        <strain evidence="1 2">W4I11</strain>
    </source>
</reference>
<comment type="caution">
    <text evidence="1">The sequence shown here is derived from an EMBL/GenBank/DDBJ whole genome shotgun (WGS) entry which is preliminary data.</text>
</comment>
<organism evidence="1 2">
    <name type="scientific">Phyllobacterium ifriqiyense</name>
    <dbReference type="NCBI Taxonomy" id="314238"/>
    <lineage>
        <taxon>Bacteria</taxon>
        <taxon>Pseudomonadati</taxon>
        <taxon>Pseudomonadota</taxon>
        <taxon>Alphaproteobacteria</taxon>
        <taxon>Hyphomicrobiales</taxon>
        <taxon>Phyllobacteriaceae</taxon>
        <taxon>Phyllobacterium</taxon>
    </lineage>
</organism>
<proteinExistence type="predicted"/>